<evidence type="ECO:0000313" key="2">
    <source>
        <dbReference type="Proteomes" id="UP000317355"/>
    </source>
</evidence>
<name>A0A558CW94_9GAMM</name>
<reference evidence="1 2" key="1">
    <citation type="submission" date="2019-07" db="EMBL/GenBank/DDBJ databases">
        <title>The pathways for chlorine oxyanion respiration interact through the shared metabolite chlorate.</title>
        <authorList>
            <person name="Barnum T.P."/>
            <person name="Cheng Y."/>
            <person name="Hill K.A."/>
            <person name="Lucas L.N."/>
            <person name="Carlson H.K."/>
            <person name="Coates J.D."/>
        </authorList>
    </citation>
    <scope>NUCLEOTIDE SEQUENCE [LARGE SCALE GENOMIC DNA]</scope>
    <source>
        <strain evidence="1">BK-3</strain>
    </source>
</reference>
<dbReference type="InterPro" id="IPR012677">
    <property type="entry name" value="Nucleotide-bd_a/b_plait_sf"/>
</dbReference>
<protein>
    <recommendedName>
        <fullName evidence="3">RRM domain-containing protein</fullName>
    </recommendedName>
</protein>
<dbReference type="SUPFAM" id="SSF54928">
    <property type="entry name" value="RNA-binding domain, RBD"/>
    <property type="match status" value="1"/>
</dbReference>
<dbReference type="InterPro" id="IPR035979">
    <property type="entry name" value="RBD_domain_sf"/>
</dbReference>
<evidence type="ECO:0000313" key="1">
    <source>
        <dbReference type="EMBL" id="TVT53015.1"/>
    </source>
</evidence>
<dbReference type="Proteomes" id="UP000317355">
    <property type="component" value="Unassembled WGS sequence"/>
</dbReference>
<dbReference type="EMBL" id="VMRY01000061">
    <property type="protein sequence ID" value="TVT53015.1"/>
    <property type="molecule type" value="Genomic_DNA"/>
</dbReference>
<gene>
    <name evidence="1" type="ORF">FHK82_12515</name>
</gene>
<dbReference type="Gene3D" id="3.30.70.330">
    <property type="match status" value="1"/>
</dbReference>
<comment type="caution">
    <text evidence="1">The sequence shown here is derived from an EMBL/GenBank/DDBJ whole genome shotgun (WGS) entry which is preliminary data.</text>
</comment>
<proteinExistence type="predicted"/>
<organism evidence="1 2">
    <name type="scientific">Sedimenticola thiotaurini</name>
    <dbReference type="NCBI Taxonomy" id="1543721"/>
    <lineage>
        <taxon>Bacteria</taxon>
        <taxon>Pseudomonadati</taxon>
        <taxon>Pseudomonadota</taxon>
        <taxon>Gammaproteobacteria</taxon>
        <taxon>Chromatiales</taxon>
        <taxon>Sedimenticolaceae</taxon>
        <taxon>Sedimenticola</taxon>
    </lineage>
</organism>
<dbReference type="AlphaFoldDB" id="A0A558CW94"/>
<evidence type="ECO:0008006" key="3">
    <source>
        <dbReference type="Google" id="ProtNLM"/>
    </source>
</evidence>
<sequence length="140" mass="16175">MWIIIQGIPLTTTQRELNQFLNNQLNGRSWLGFNRNPAIRLKSFSILKMTDRSSGTMECHGLAELETKKPDEETLQALNGHQLQGRTIAVRKYYHRSSRRIAKRDANQGLCSPVQQERRRPYLHIEMLKSTTDRLTAGLL</sequence>
<dbReference type="GO" id="GO:0003676">
    <property type="term" value="F:nucleic acid binding"/>
    <property type="evidence" value="ECO:0007669"/>
    <property type="project" value="InterPro"/>
</dbReference>
<accession>A0A558CW94</accession>